<evidence type="ECO:0000256" key="1">
    <source>
        <dbReference type="SAM" id="Phobius"/>
    </source>
</evidence>
<feature type="transmembrane region" description="Helical" evidence="1">
    <location>
        <begin position="87"/>
        <end position="106"/>
    </location>
</feature>
<keyword evidence="1" id="KW-0812">Transmembrane</keyword>
<name>A0A235B4S9_9BACL</name>
<dbReference type="AlphaFoldDB" id="A0A235B4S9"/>
<keyword evidence="3" id="KW-1185">Reference proteome</keyword>
<feature type="transmembrane region" description="Helical" evidence="1">
    <location>
        <begin position="53"/>
        <end position="75"/>
    </location>
</feature>
<comment type="caution">
    <text evidence="2">The sequence shown here is derived from an EMBL/GenBank/DDBJ whole genome shotgun (WGS) entry which is preliminary data.</text>
</comment>
<organism evidence="2 3">
    <name type="scientific">Paludifilum halophilum</name>
    <dbReference type="NCBI Taxonomy" id="1642702"/>
    <lineage>
        <taxon>Bacteria</taxon>
        <taxon>Bacillati</taxon>
        <taxon>Bacillota</taxon>
        <taxon>Bacilli</taxon>
        <taxon>Bacillales</taxon>
        <taxon>Thermoactinomycetaceae</taxon>
        <taxon>Paludifilum</taxon>
    </lineage>
</organism>
<dbReference type="Pfam" id="PF10710">
    <property type="entry name" value="DUF2512"/>
    <property type="match status" value="1"/>
</dbReference>
<dbReference type="EMBL" id="NOWF01000008">
    <property type="protein sequence ID" value="OYD06897.1"/>
    <property type="molecule type" value="Genomic_DNA"/>
</dbReference>
<feature type="transmembrane region" description="Helical" evidence="1">
    <location>
        <begin position="112"/>
        <end position="129"/>
    </location>
</feature>
<keyword evidence="1" id="KW-1133">Transmembrane helix</keyword>
<reference evidence="2 3" key="1">
    <citation type="submission" date="2017-07" db="EMBL/GenBank/DDBJ databases">
        <title>The genome sequence of Paludifilum halophilum highlights mechanisms for microbial adaptation to high salt environemnts.</title>
        <authorList>
            <person name="Belbahri L."/>
        </authorList>
    </citation>
    <scope>NUCLEOTIDE SEQUENCE [LARGE SCALE GENOMIC DNA]</scope>
    <source>
        <strain evidence="2 3">DSM 102817</strain>
    </source>
</reference>
<dbReference type="Proteomes" id="UP000215459">
    <property type="component" value="Unassembled WGS sequence"/>
</dbReference>
<proteinExistence type="predicted"/>
<evidence type="ECO:0000313" key="2">
    <source>
        <dbReference type="EMBL" id="OYD06897.1"/>
    </source>
</evidence>
<dbReference type="InterPro" id="IPR019649">
    <property type="entry name" value="DUF2512"/>
</dbReference>
<evidence type="ECO:0000313" key="3">
    <source>
        <dbReference type="Proteomes" id="UP000215459"/>
    </source>
</evidence>
<accession>A0A235B4S9</accession>
<gene>
    <name evidence="2" type="ORF">CHM34_13220</name>
</gene>
<protein>
    <submittedName>
        <fullName evidence="2">Uncharacterized protein</fullName>
    </submittedName>
</protein>
<keyword evidence="1" id="KW-0472">Membrane</keyword>
<sequence>MEIDKAPEIHPVLFCAYGYNKGAGEESVMNWFLKVVIYTSVLHSTHGVMEDDFRYSTILAPSFIVLFLATVGHFADQWVLPRWGNPVSSICGGSFIAGVLWVTQFFFPGSEVQWWGALFIGGILGAVEYRMHKDLLHAKSDGS</sequence>